<dbReference type="InterPro" id="IPR024232">
    <property type="entry name" value="SpoIIIAH"/>
</dbReference>
<dbReference type="EMBL" id="JAWDIP010000004">
    <property type="protein sequence ID" value="MDY0396480.1"/>
    <property type="molecule type" value="Genomic_DNA"/>
</dbReference>
<name>A0ABU5CB56_9BACI</name>
<dbReference type="Pfam" id="PF12685">
    <property type="entry name" value="SpoIIIAH"/>
    <property type="match status" value="1"/>
</dbReference>
<dbReference type="Proteomes" id="UP001281447">
    <property type="component" value="Unassembled WGS sequence"/>
</dbReference>
<accession>A0ABU5CB56</accession>
<sequence length="155" mass="17623">MAKKNTEETSKASETEGKASVDDVTNLGKDELFTTIRMDLEDERSMKKSRLKDIVASTDASAAEKNKALEEMDELENVTTKEQILEETIQSNNNYPDVLVRSEGDKVHVHVKTDKLDNKEVLDIMQEVRAEFERDVTVDVNFQGYTADEKRMTAF</sequence>
<dbReference type="InterPro" id="IPR038503">
    <property type="entry name" value="SpoIIIAH_sf"/>
</dbReference>
<gene>
    <name evidence="2" type="ORF">RWE15_21870</name>
</gene>
<feature type="compositionally biased region" description="Basic and acidic residues" evidence="1">
    <location>
        <begin position="1"/>
        <end position="21"/>
    </location>
</feature>
<evidence type="ECO:0000313" key="3">
    <source>
        <dbReference type="Proteomes" id="UP001281447"/>
    </source>
</evidence>
<organism evidence="2 3">
    <name type="scientific">Tigheibacillus halophilus</name>
    <dbReference type="NCBI Taxonomy" id="361280"/>
    <lineage>
        <taxon>Bacteria</taxon>
        <taxon>Bacillati</taxon>
        <taxon>Bacillota</taxon>
        <taxon>Bacilli</taxon>
        <taxon>Bacillales</taxon>
        <taxon>Bacillaceae</taxon>
        <taxon>Tigheibacillus</taxon>
    </lineage>
</organism>
<evidence type="ECO:0000313" key="2">
    <source>
        <dbReference type="EMBL" id="MDY0396480.1"/>
    </source>
</evidence>
<comment type="caution">
    <text evidence="2">The sequence shown here is derived from an EMBL/GenBank/DDBJ whole genome shotgun (WGS) entry which is preliminary data.</text>
</comment>
<keyword evidence="3" id="KW-1185">Reference proteome</keyword>
<proteinExistence type="predicted"/>
<reference evidence="2 3" key="1">
    <citation type="submission" date="2023-10" db="EMBL/GenBank/DDBJ databases">
        <title>Virgibacillus halophilus 5B73C genome.</title>
        <authorList>
            <person name="Miliotis G."/>
            <person name="Sengupta P."/>
            <person name="Hameed A."/>
            <person name="Chuvochina M."/>
            <person name="Mcdonagh F."/>
            <person name="Simpson A.C."/>
            <person name="Singh N.K."/>
            <person name="Rekha P.D."/>
            <person name="Raman K."/>
            <person name="Hugenholtz P."/>
            <person name="Venkateswaran K."/>
        </authorList>
    </citation>
    <scope>NUCLEOTIDE SEQUENCE [LARGE SCALE GENOMIC DNA]</scope>
    <source>
        <strain evidence="2 3">5B73C</strain>
    </source>
</reference>
<protein>
    <submittedName>
        <fullName evidence="2">SpoIIIAH-like family protein</fullName>
    </submittedName>
</protein>
<evidence type="ECO:0000256" key="1">
    <source>
        <dbReference type="SAM" id="MobiDB-lite"/>
    </source>
</evidence>
<dbReference type="Gene3D" id="1.10.287.4300">
    <property type="entry name" value="Stage III sporulation protein AH-like"/>
    <property type="match status" value="1"/>
</dbReference>
<feature type="region of interest" description="Disordered" evidence="1">
    <location>
        <begin position="1"/>
        <end position="24"/>
    </location>
</feature>